<comment type="caution">
    <text evidence="4">The sequence shown here is derived from an EMBL/GenBank/DDBJ whole genome shotgun (WGS) entry which is preliminary data.</text>
</comment>
<gene>
    <name evidence="4" type="ORF">ENM88_03270</name>
</gene>
<dbReference type="InterPro" id="IPR029044">
    <property type="entry name" value="Nucleotide-diphossugar_trans"/>
</dbReference>
<evidence type="ECO:0000256" key="3">
    <source>
        <dbReference type="ARBA" id="ARBA00022679"/>
    </source>
</evidence>
<name>A0A7J3X6A9_THEPE</name>
<dbReference type="PANTHER" id="PTHR43179:SF12">
    <property type="entry name" value="GALACTOFURANOSYLTRANSFERASE GLFT2"/>
    <property type="match status" value="1"/>
</dbReference>
<sequence>MLLDKLVWNGDVAGNFDLDVGPLLADCLAGANMSFRRELLLKVKGFSPLYAGNAYRFETDLAVRIRRFGYRIVFDPEAVIYHRRATREGARVSAYEWNYWFCRNHVLFLLRCVDHSFPKLAFFAARQMARILRRKRACPYAKPEKWHKVLISCTKGLTHGTMEGLRSIILGEEGGIDKEKAVTVLVLRKGGRPLELTIPVEHGLSPPARSSIQASPSLPARPLV</sequence>
<evidence type="ECO:0000313" key="4">
    <source>
        <dbReference type="EMBL" id="HHP04753.1"/>
    </source>
</evidence>
<dbReference type="Gene3D" id="3.90.550.10">
    <property type="entry name" value="Spore Coat Polysaccharide Biosynthesis Protein SpsA, Chain A"/>
    <property type="match status" value="1"/>
</dbReference>
<dbReference type="SUPFAM" id="SSF53448">
    <property type="entry name" value="Nucleotide-diphospho-sugar transferases"/>
    <property type="match status" value="1"/>
</dbReference>
<evidence type="ECO:0000256" key="1">
    <source>
        <dbReference type="ARBA" id="ARBA00006739"/>
    </source>
</evidence>
<dbReference type="EMBL" id="DRZM01000096">
    <property type="protein sequence ID" value="HHP04753.1"/>
    <property type="molecule type" value="Genomic_DNA"/>
</dbReference>
<evidence type="ECO:0000256" key="2">
    <source>
        <dbReference type="ARBA" id="ARBA00022676"/>
    </source>
</evidence>
<protein>
    <recommendedName>
        <fullName evidence="5">Glycosyltransferase family 2 protein</fullName>
    </recommendedName>
</protein>
<dbReference type="GO" id="GO:0016757">
    <property type="term" value="F:glycosyltransferase activity"/>
    <property type="evidence" value="ECO:0007669"/>
    <property type="project" value="UniProtKB-KW"/>
</dbReference>
<dbReference type="AlphaFoldDB" id="A0A7J3X6A9"/>
<evidence type="ECO:0008006" key="5">
    <source>
        <dbReference type="Google" id="ProtNLM"/>
    </source>
</evidence>
<proteinExistence type="inferred from homology"/>
<accession>A0A7J3X6A9</accession>
<keyword evidence="2" id="KW-0328">Glycosyltransferase</keyword>
<comment type="similarity">
    <text evidence="1">Belongs to the glycosyltransferase 2 family.</text>
</comment>
<organism evidence="4">
    <name type="scientific">Thermofilum pendens</name>
    <dbReference type="NCBI Taxonomy" id="2269"/>
    <lineage>
        <taxon>Archaea</taxon>
        <taxon>Thermoproteota</taxon>
        <taxon>Thermoprotei</taxon>
        <taxon>Thermofilales</taxon>
        <taxon>Thermofilaceae</taxon>
        <taxon>Thermofilum</taxon>
    </lineage>
</organism>
<dbReference type="PANTHER" id="PTHR43179">
    <property type="entry name" value="RHAMNOSYLTRANSFERASE WBBL"/>
    <property type="match status" value="1"/>
</dbReference>
<keyword evidence="3" id="KW-0808">Transferase</keyword>
<reference evidence="4" key="1">
    <citation type="journal article" date="2020" name="mSystems">
        <title>Genome- and Community-Level Interaction Insights into Carbon Utilization and Element Cycling Functions of Hydrothermarchaeota in Hydrothermal Sediment.</title>
        <authorList>
            <person name="Zhou Z."/>
            <person name="Liu Y."/>
            <person name="Xu W."/>
            <person name="Pan J."/>
            <person name="Luo Z.H."/>
            <person name="Li M."/>
        </authorList>
    </citation>
    <scope>NUCLEOTIDE SEQUENCE [LARGE SCALE GENOMIC DNA]</scope>
    <source>
        <strain evidence="4">SpSt-1125</strain>
    </source>
</reference>